<evidence type="ECO:0000313" key="3">
    <source>
        <dbReference type="EMBL" id="THD11867.1"/>
    </source>
</evidence>
<dbReference type="Gene3D" id="1.10.287.100">
    <property type="match status" value="1"/>
</dbReference>
<dbReference type="Pfam" id="PF12802">
    <property type="entry name" value="MarR_2"/>
    <property type="match status" value="1"/>
</dbReference>
<dbReference type="InterPro" id="IPR036390">
    <property type="entry name" value="WH_DNA-bd_sf"/>
</dbReference>
<dbReference type="SMART" id="SM00347">
    <property type="entry name" value="HTH_MARR"/>
    <property type="match status" value="1"/>
</dbReference>
<organism evidence="3 4">
    <name type="scientific">Metallibacterium scheffleri</name>
    <dbReference type="NCBI Taxonomy" id="993689"/>
    <lineage>
        <taxon>Bacteria</taxon>
        <taxon>Pseudomonadati</taxon>
        <taxon>Pseudomonadota</taxon>
        <taxon>Gammaproteobacteria</taxon>
        <taxon>Lysobacterales</taxon>
        <taxon>Rhodanobacteraceae</taxon>
        <taxon>Metallibacterium</taxon>
    </lineage>
</organism>
<comment type="caution">
    <text evidence="3">The sequence shown here is derived from an EMBL/GenBank/DDBJ whole genome shotgun (WGS) entry which is preliminary data.</text>
</comment>
<evidence type="ECO:0000259" key="2">
    <source>
        <dbReference type="PROSITE" id="PS50995"/>
    </source>
</evidence>
<feature type="region of interest" description="Disordered" evidence="1">
    <location>
        <begin position="152"/>
        <end position="177"/>
    </location>
</feature>
<dbReference type="EMBL" id="MWQO01000006">
    <property type="protein sequence ID" value="THD11867.1"/>
    <property type="molecule type" value="Genomic_DNA"/>
</dbReference>
<dbReference type="PROSITE" id="PS50995">
    <property type="entry name" value="HTH_MARR_2"/>
    <property type="match status" value="1"/>
</dbReference>
<dbReference type="PANTHER" id="PTHR39515">
    <property type="entry name" value="CONSERVED PROTEIN"/>
    <property type="match status" value="1"/>
</dbReference>
<sequence>MNPPASDSGTARAARVAAALRVVVGQLGRRLREQAHPGDVTWSQMSVLGRLERDGPATVSSLARAEGVRPQSMGATISVLLGAGLLRGAADPADGRQTILSLTPACREMIKTSRAAREDWLFRVIRSSLAAAEQEQLANAVELLKRLVDSPANAASPHAGPASSQSPSGETHGPHHA</sequence>
<proteinExistence type="predicted"/>
<dbReference type="Proteomes" id="UP000307749">
    <property type="component" value="Unassembled WGS sequence"/>
</dbReference>
<dbReference type="Gene3D" id="1.10.10.10">
    <property type="entry name" value="Winged helix-like DNA-binding domain superfamily/Winged helix DNA-binding domain"/>
    <property type="match status" value="1"/>
</dbReference>
<dbReference type="InterPro" id="IPR052526">
    <property type="entry name" value="HTH-type_Bedaq_tolerance"/>
</dbReference>
<dbReference type="GO" id="GO:0003700">
    <property type="term" value="F:DNA-binding transcription factor activity"/>
    <property type="evidence" value="ECO:0007669"/>
    <property type="project" value="InterPro"/>
</dbReference>
<dbReference type="InterPro" id="IPR000835">
    <property type="entry name" value="HTH_MarR-typ"/>
</dbReference>
<gene>
    <name evidence="3" type="ORF">B1806_01990</name>
</gene>
<dbReference type="InterPro" id="IPR036388">
    <property type="entry name" value="WH-like_DNA-bd_sf"/>
</dbReference>
<reference evidence="3 4" key="1">
    <citation type="submission" date="2017-02" db="EMBL/GenBank/DDBJ databases">
        <title>Whole genome sequencing of Metallibacterium scheffleri DSM 24874 (T).</title>
        <authorList>
            <person name="Kumar S."/>
            <person name="Patil P."/>
            <person name="Patil P.B."/>
        </authorList>
    </citation>
    <scope>NUCLEOTIDE SEQUENCE [LARGE SCALE GENOMIC DNA]</scope>
    <source>
        <strain evidence="3 4">DSM 24874</strain>
    </source>
</reference>
<dbReference type="OrthoDB" id="3215377at2"/>
<dbReference type="STRING" id="993689.GCA_002077135_00845"/>
<accession>A0A4S3KRX7</accession>
<dbReference type="PANTHER" id="PTHR39515:SF2">
    <property type="entry name" value="HTH-TYPE TRANSCRIPTIONAL REGULATOR RV0880"/>
    <property type="match status" value="1"/>
</dbReference>
<evidence type="ECO:0000313" key="4">
    <source>
        <dbReference type="Proteomes" id="UP000307749"/>
    </source>
</evidence>
<protein>
    <submittedName>
        <fullName evidence="3">MarR family transcriptional regulator</fullName>
    </submittedName>
</protein>
<dbReference type="AlphaFoldDB" id="A0A4S3KRX7"/>
<name>A0A4S3KRX7_9GAMM</name>
<feature type="domain" description="HTH marR-type" evidence="2">
    <location>
        <begin position="13"/>
        <end position="149"/>
    </location>
</feature>
<dbReference type="SUPFAM" id="SSF46785">
    <property type="entry name" value="Winged helix' DNA-binding domain"/>
    <property type="match status" value="1"/>
</dbReference>
<keyword evidence="4" id="KW-1185">Reference proteome</keyword>
<evidence type="ECO:0000256" key="1">
    <source>
        <dbReference type="SAM" id="MobiDB-lite"/>
    </source>
</evidence>